<dbReference type="Proteomes" id="UP000657006">
    <property type="component" value="Unassembled WGS sequence"/>
</dbReference>
<proteinExistence type="inferred from homology"/>
<dbReference type="InterPro" id="IPR012223">
    <property type="entry name" value="TEII"/>
</dbReference>
<comment type="caution">
    <text evidence="3">The sequence shown here is derived from an EMBL/GenBank/DDBJ whole genome shotgun (WGS) entry which is preliminary data.</text>
</comment>
<evidence type="ECO:0000259" key="2">
    <source>
        <dbReference type="Pfam" id="PF00975"/>
    </source>
</evidence>
<sequence>MRLYMLPYAGGSSTVYTKWKRYFDPSAIECVPMEINGRGSLTGVPFFTDMDAAVHSLIAGYLNDSSEKTALFGHSMGGILAFEIARVLTQMGRPPVHLFISGANTPDYQEDTWDVQSMNDEQFLNHLAKIGGFQEEFFDNPAYQAYFLPILRADYALLRSRSPYHPQALPCGITVFSGMDDPYSMENIEHWEEFSEQELTVYPLKGNHFFLHEQAESMSKIIITQLQAAMRKEG</sequence>
<keyword evidence="4" id="KW-1185">Reference proteome</keyword>
<dbReference type="PANTHER" id="PTHR11487:SF0">
    <property type="entry name" value="S-ACYL FATTY ACID SYNTHASE THIOESTERASE, MEDIUM CHAIN"/>
    <property type="match status" value="1"/>
</dbReference>
<organism evidence="3 4">
    <name type="scientific">Bianquea renquensis</name>
    <dbReference type="NCBI Taxonomy" id="2763661"/>
    <lineage>
        <taxon>Bacteria</taxon>
        <taxon>Bacillati</taxon>
        <taxon>Bacillota</taxon>
        <taxon>Clostridia</taxon>
        <taxon>Eubacteriales</taxon>
        <taxon>Bianqueaceae</taxon>
        <taxon>Bianquea</taxon>
    </lineage>
</organism>
<dbReference type="PANTHER" id="PTHR11487">
    <property type="entry name" value="THIOESTERASE"/>
    <property type="match status" value="1"/>
</dbReference>
<dbReference type="Pfam" id="PF00975">
    <property type="entry name" value="Thioesterase"/>
    <property type="match status" value="1"/>
</dbReference>
<dbReference type="EMBL" id="JACRSQ010000032">
    <property type="protein sequence ID" value="MBC8544816.1"/>
    <property type="molecule type" value="Genomic_DNA"/>
</dbReference>
<comment type="similarity">
    <text evidence="1">Belongs to the thioesterase family.</text>
</comment>
<feature type="domain" description="Thioesterase" evidence="2">
    <location>
        <begin position="2"/>
        <end position="224"/>
    </location>
</feature>
<gene>
    <name evidence="3" type="ORF">H8730_14805</name>
</gene>
<dbReference type="SUPFAM" id="SSF53474">
    <property type="entry name" value="alpha/beta-Hydrolases"/>
    <property type="match status" value="1"/>
</dbReference>
<dbReference type="GO" id="GO:0008610">
    <property type="term" value="P:lipid biosynthetic process"/>
    <property type="evidence" value="ECO:0007669"/>
    <property type="project" value="TreeGrafter"/>
</dbReference>
<evidence type="ECO:0000313" key="3">
    <source>
        <dbReference type="EMBL" id="MBC8544816.1"/>
    </source>
</evidence>
<reference evidence="3" key="1">
    <citation type="submission" date="2020-08" db="EMBL/GenBank/DDBJ databases">
        <title>Genome public.</title>
        <authorList>
            <person name="Liu C."/>
            <person name="Sun Q."/>
        </authorList>
    </citation>
    <scope>NUCLEOTIDE SEQUENCE</scope>
    <source>
        <strain evidence="3">NSJ-32</strain>
    </source>
</reference>
<dbReference type="RefSeq" id="WP_177714089.1">
    <property type="nucleotide sequence ID" value="NZ_JACRSQ010000032.1"/>
</dbReference>
<evidence type="ECO:0000256" key="1">
    <source>
        <dbReference type="ARBA" id="ARBA00007169"/>
    </source>
</evidence>
<dbReference type="InterPro" id="IPR001031">
    <property type="entry name" value="Thioesterase"/>
</dbReference>
<name>A0A926DUA4_9FIRM</name>
<accession>A0A926DUA4</accession>
<dbReference type="AlphaFoldDB" id="A0A926DUA4"/>
<protein>
    <submittedName>
        <fullName evidence="3">Thioesterase</fullName>
    </submittedName>
</protein>
<dbReference type="Gene3D" id="3.40.50.1820">
    <property type="entry name" value="alpha/beta hydrolase"/>
    <property type="match status" value="1"/>
</dbReference>
<dbReference type="InterPro" id="IPR029058">
    <property type="entry name" value="AB_hydrolase_fold"/>
</dbReference>
<evidence type="ECO:0000313" key="4">
    <source>
        <dbReference type="Proteomes" id="UP000657006"/>
    </source>
</evidence>